<comment type="caution">
    <text evidence="2">The sequence shown here is derived from an EMBL/GenBank/DDBJ whole genome shotgun (WGS) entry which is preliminary data.</text>
</comment>
<organism evidence="2 3">
    <name type="scientific">Umezawaea endophytica</name>
    <dbReference type="NCBI Taxonomy" id="1654476"/>
    <lineage>
        <taxon>Bacteria</taxon>
        <taxon>Bacillati</taxon>
        <taxon>Actinomycetota</taxon>
        <taxon>Actinomycetes</taxon>
        <taxon>Pseudonocardiales</taxon>
        <taxon>Pseudonocardiaceae</taxon>
        <taxon>Umezawaea</taxon>
    </lineage>
</organism>
<evidence type="ECO:0000259" key="1">
    <source>
        <dbReference type="Pfam" id="PF20335"/>
    </source>
</evidence>
<dbReference type="AlphaFoldDB" id="A0A9X2VSH6"/>
<feature type="domain" description="DUF6630" evidence="1">
    <location>
        <begin position="8"/>
        <end position="165"/>
    </location>
</feature>
<sequence>MPQTVRDALAALAALLAPGEPDVAERVTSAHDDPDAYLLAHADRLDERGIDEPIPTLAWIALVDALADHDLLAEVDWKEEAEEVIAQLRALRSNPTNAGAWVWLDEADVHVATHEFLDLAGTGLGEGGTTLAVLDIESDCYPLVLVPNSRRADLVDLATAAGFTAGVFGALDG</sequence>
<name>A0A9X2VSH6_9PSEU</name>
<proteinExistence type="predicted"/>
<dbReference type="InterPro" id="IPR046582">
    <property type="entry name" value="DUF6630"/>
</dbReference>
<dbReference type="Proteomes" id="UP001141259">
    <property type="component" value="Unassembled WGS sequence"/>
</dbReference>
<evidence type="ECO:0000313" key="3">
    <source>
        <dbReference type="Proteomes" id="UP001141259"/>
    </source>
</evidence>
<dbReference type="EMBL" id="JANYMP010000021">
    <property type="protein sequence ID" value="MCS7481940.1"/>
    <property type="molecule type" value="Genomic_DNA"/>
</dbReference>
<dbReference type="RefSeq" id="WP_259627425.1">
    <property type="nucleotide sequence ID" value="NZ_JANYMP010000021.1"/>
</dbReference>
<evidence type="ECO:0000313" key="2">
    <source>
        <dbReference type="EMBL" id="MCS7481940.1"/>
    </source>
</evidence>
<keyword evidence="3" id="KW-1185">Reference proteome</keyword>
<reference evidence="2" key="1">
    <citation type="submission" date="2022-08" db="EMBL/GenBank/DDBJ databases">
        <authorList>
            <person name="Tistechok S."/>
            <person name="Samborskyy M."/>
            <person name="Roman I."/>
        </authorList>
    </citation>
    <scope>NUCLEOTIDE SEQUENCE</scope>
    <source>
        <strain evidence="2">DSM 103496</strain>
    </source>
</reference>
<gene>
    <name evidence="2" type="ORF">NZH93_34245</name>
</gene>
<dbReference type="Pfam" id="PF20335">
    <property type="entry name" value="DUF6630"/>
    <property type="match status" value="1"/>
</dbReference>
<accession>A0A9X2VSH6</accession>
<protein>
    <recommendedName>
        <fullName evidence="1">DUF6630 domain-containing protein</fullName>
    </recommendedName>
</protein>